<reference evidence="1" key="1">
    <citation type="submission" date="2024-02" db="EMBL/GenBank/DDBJ databases">
        <title>Metagenome Assembled Genome of Zalaria obscura JY119.</title>
        <authorList>
            <person name="Vighnesh L."/>
            <person name="Jagadeeshwari U."/>
            <person name="Venkata Ramana C."/>
            <person name="Sasikala C."/>
        </authorList>
    </citation>
    <scope>NUCLEOTIDE SEQUENCE</scope>
    <source>
        <strain evidence="1">JY119</strain>
    </source>
</reference>
<keyword evidence="2" id="KW-1185">Reference proteome</keyword>
<comment type="caution">
    <text evidence="1">The sequence shown here is derived from an EMBL/GenBank/DDBJ whole genome shotgun (WGS) entry which is preliminary data.</text>
</comment>
<name>A0ACC3SAL7_9PEZI</name>
<organism evidence="1 2">
    <name type="scientific">Zalaria obscura</name>
    <dbReference type="NCBI Taxonomy" id="2024903"/>
    <lineage>
        <taxon>Eukaryota</taxon>
        <taxon>Fungi</taxon>
        <taxon>Dikarya</taxon>
        <taxon>Ascomycota</taxon>
        <taxon>Pezizomycotina</taxon>
        <taxon>Dothideomycetes</taxon>
        <taxon>Dothideomycetidae</taxon>
        <taxon>Dothideales</taxon>
        <taxon>Zalariaceae</taxon>
        <taxon>Zalaria</taxon>
    </lineage>
</organism>
<protein>
    <submittedName>
        <fullName evidence="1">Uncharacterized protein</fullName>
    </submittedName>
</protein>
<evidence type="ECO:0000313" key="1">
    <source>
        <dbReference type="EMBL" id="KAK8204349.1"/>
    </source>
</evidence>
<proteinExistence type="predicted"/>
<dbReference type="EMBL" id="JAMKPW020000028">
    <property type="protein sequence ID" value="KAK8204349.1"/>
    <property type="molecule type" value="Genomic_DNA"/>
</dbReference>
<dbReference type="Proteomes" id="UP001320706">
    <property type="component" value="Unassembled WGS sequence"/>
</dbReference>
<evidence type="ECO:0000313" key="2">
    <source>
        <dbReference type="Proteomes" id="UP001320706"/>
    </source>
</evidence>
<gene>
    <name evidence="1" type="ORF">M8818_005194</name>
</gene>
<sequence>MPITNCMFSATIADLIPQSRTAQASWQQRRLQHNVPPLPHDDVFSTGGVPGLLSAEGYDIAWTQYMKMVVRRLNVITAGFPEEHAQPKAIVIQHARSPTTASLFNHASMAHNNQLFFETLSPKPKPLAEYRSLEDSLVKTFGSIDTLRKTMIDTAASMFGPGFVWLVWASTPGARVLGLENRAGFRILTTYNAGTPYSEAGYRQQGLDLNNHSPGSAASAQARLQAQHNVVQNVAGSFGAASKAGQDASKYPPGAAFVEPVLCVNTWQHVYLTDFGVAGKREYLNRWWDAIDWDAVYARAPAEAKRTKLGSFQTS</sequence>
<accession>A0ACC3SAL7</accession>